<protein>
    <recommendedName>
        <fullName evidence="5">Outer membrane lipoprotein BamD-like domain-containing protein</fullName>
    </recommendedName>
</protein>
<name>A0A2L1GLG9_9BACT</name>
<proteinExistence type="predicted"/>
<evidence type="ECO:0000313" key="4">
    <source>
        <dbReference type="Proteomes" id="UP000239867"/>
    </source>
</evidence>
<feature type="region of interest" description="Disordered" evidence="1">
    <location>
        <begin position="157"/>
        <end position="180"/>
    </location>
</feature>
<dbReference type="Gene3D" id="1.25.40.10">
    <property type="entry name" value="Tetratricopeptide repeat domain"/>
    <property type="match status" value="1"/>
</dbReference>
<dbReference type="AlphaFoldDB" id="A0A2L1GLG9"/>
<accession>A0A2L1GLG9</accession>
<evidence type="ECO:0000256" key="2">
    <source>
        <dbReference type="SAM" id="SignalP"/>
    </source>
</evidence>
<dbReference type="OrthoDB" id="5429373at2"/>
<evidence type="ECO:0000256" key="1">
    <source>
        <dbReference type="SAM" id="MobiDB-lite"/>
    </source>
</evidence>
<feature type="compositionally biased region" description="Polar residues" evidence="1">
    <location>
        <begin position="157"/>
        <end position="167"/>
    </location>
</feature>
<dbReference type="InterPro" id="IPR011990">
    <property type="entry name" value="TPR-like_helical_dom_sf"/>
</dbReference>
<reference evidence="3 4" key="1">
    <citation type="journal article" date="2018" name="MBio">
        <title>Insights into the evolution of host association through the isolation and characterization of a novel human periodontal pathobiont, Desulfobulbus oralis.</title>
        <authorList>
            <person name="Cross K.L."/>
            <person name="Chirania P."/>
            <person name="Xiong W."/>
            <person name="Beall C.J."/>
            <person name="Elkins J.G."/>
            <person name="Giannone R.J."/>
            <person name="Griffen A.L."/>
            <person name="Guss A.M."/>
            <person name="Hettich R.L."/>
            <person name="Joshi S.S."/>
            <person name="Mokrzan E.M."/>
            <person name="Martin R.K."/>
            <person name="Zhulin I.B."/>
            <person name="Leys E.J."/>
            <person name="Podar M."/>
        </authorList>
    </citation>
    <scope>NUCLEOTIDE SEQUENCE [LARGE SCALE GENOMIC DNA]</scope>
    <source>
        <strain evidence="3 4">ORNL</strain>
    </source>
</reference>
<feature type="region of interest" description="Disordered" evidence="1">
    <location>
        <begin position="362"/>
        <end position="400"/>
    </location>
</feature>
<dbReference type="PROSITE" id="PS51257">
    <property type="entry name" value="PROKAR_LIPOPROTEIN"/>
    <property type="match status" value="1"/>
</dbReference>
<dbReference type="Proteomes" id="UP000239867">
    <property type="component" value="Chromosome"/>
</dbReference>
<keyword evidence="2" id="KW-0732">Signal</keyword>
<dbReference type="SUPFAM" id="SSF48452">
    <property type="entry name" value="TPR-like"/>
    <property type="match status" value="1"/>
</dbReference>
<keyword evidence="4" id="KW-1185">Reference proteome</keyword>
<organism evidence="3 4">
    <name type="scientific">Desulfobulbus oralis</name>
    <dbReference type="NCBI Taxonomy" id="1986146"/>
    <lineage>
        <taxon>Bacteria</taxon>
        <taxon>Pseudomonadati</taxon>
        <taxon>Thermodesulfobacteriota</taxon>
        <taxon>Desulfobulbia</taxon>
        <taxon>Desulfobulbales</taxon>
        <taxon>Desulfobulbaceae</taxon>
        <taxon>Desulfobulbus</taxon>
    </lineage>
</organism>
<sequence length="527" mass="56723">MAKQHTLRHGFFCAAALAALVLTACGGQDTRVVQSGPPIQSGNTPSPKIPRPDLIQPALNTISSRIRSYEARLGEIKAIENSPSSMMIPHGQMERLSRCKSELLDILTGYDSLQKRLTRESDLDMAQNIANNMLQQVNQQDMQFLEGDCGRLLSDLKNGSYQTTPNQMAPPPSASLSPAAAPDPQIQAAFDSGDYPRVITLYNQNWAGTGRQPAAATSLQYSRALLKNYQFEEAQNQLAALDAALGQQNDPLAAEVLRVLGDLAFGNGNYQAAQQYYGRLAHLPSGQSDSWSQRQLAVLQQQTASGDELAAYTVLVHSYLAYNPARDGNAVATQAEKFLNDYPASRLVANVNDIIKNTRRDTAGPLDANAAPAVPGAPSPDAPAGGSGAPQAPSPAPLSAEQIAAREQALKEQYEHGVAQMSGSDYDGAIQTFNSLLGSSFNQQARERIREAATMAGDVKRAQAAELFVQAMQTGNIGTRKQLLLSSRQLLLDVRNNYPEAGLGSKVERNLDSVEKALRAIDPSLLR</sequence>
<dbReference type="EMBL" id="CP021255">
    <property type="protein sequence ID" value="AVD70531.1"/>
    <property type="molecule type" value="Genomic_DNA"/>
</dbReference>
<feature type="signal peptide" evidence="2">
    <location>
        <begin position="1"/>
        <end position="24"/>
    </location>
</feature>
<dbReference type="KEGG" id="deo:CAY53_02775"/>
<evidence type="ECO:0008006" key="5">
    <source>
        <dbReference type="Google" id="ProtNLM"/>
    </source>
</evidence>
<dbReference type="RefSeq" id="WP_104935830.1">
    <property type="nucleotide sequence ID" value="NZ_CP021255.1"/>
</dbReference>
<gene>
    <name evidence="3" type="ORF">CAY53_02775</name>
</gene>
<feature type="chain" id="PRO_5014649417" description="Outer membrane lipoprotein BamD-like domain-containing protein" evidence="2">
    <location>
        <begin position="25"/>
        <end position="527"/>
    </location>
</feature>
<evidence type="ECO:0000313" key="3">
    <source>
        <dbReference type="EMBL" id="AVD70531.1"/>
    </source>
</evidence>